<feature type="compositionally biased region" description="Polar residues" evidence="2">
    <location>
        <begin position="757"/>
        <end position="777"/>
    </location>
</feature>
<proteinExistence type="predicted"/>
<dbReference type="CDD" id="cd12881">
    <property type="entry name" value="SPRY_HERC1"/>
    <property type="match status" value="1"/>
</dbReference>
<reference evidence="4" key="1">
    <citation type="journal article" date="2023" name="G3 (Bethesda)">
        <title>Whole genome assembly and annotation of the endangered Caribbean coral Acropora cervicornis.</title>
        <authorList>
            <person name="Selwyn J.D."/>
            <person name="Vollmer S.V."/>
        </authorList>
    </citation>
    <scope>NUCLEOTIDE SEQUENCE</scope>
    <source>
        <strain evidence="4">K2</strain>
    </source>
</reference>
<dbReference type="Pfam" id="PF00622">
    <property type="entry name" value="SPRY"/>
    <property type="match status" value="1"/>
</dbReference>
<dbReference type="Gene3D" id="2.130.10.10">
    <property type="entry name" value="YVTN repeat-like/Quinoprotein amine dehydrogenase"/>
    <property type="match status" value="1"/>
</dbReference>
<dbReference type="Proteomes" id="UP001249851">
    <property type="component" value="Unassembled WGS sequence"/>
</dbReference>
<evidence type="ECO:0000313" key="5">
    <source>
        <dbReference type="Proteomes" id="UP001249851"/>
    </source>
</evidence>
<organism evidence="4 5">
    <name type="scientific">Acropora cervicornis</name>
    <name type="common">Staghorn coral</name>
    <dbReference type="NCBI Taxonomy" id="6130"/>
    <lineage>
        <taxon>Eukaryota</taxon>
        <taxon>Metazoa</taxon>
        <taxon>Cnidaria</taxon>
        <taxon>Anthozoa</taxon>
        <taxon>Hexacorallia</taxon>
        <taxon>Scleractinia</taxon>
        <taxon>Astrocoeniina</taxon>
        <taxon>Acroporidae</taxon>
        <taxon>Acropora</taxon>
    </lineage>
</organism>
<dbReference type="PROSITE" id="PS50294">
    <property type="entry name" value="WD_REPEATS_REGION"/>
    <property type="match status" value="1"/>
</dbReference>
<comment type="caution">
    <text evidence="4">The sequence shown here is derived from an EMBL/GenBank/DDBJ whole genome shotgun (WGS) entry which is preliminary data.</text>
</comment>
<evidence type="ECO:0000259" key="3">
    <source>
        <dbReference type="PROSITE" id="PS50188"/>
    </source>
</evidence>
<keyword evidence="5" id="KW-1185">Reference proteome</keyword>
<dbReference type="FunFam" id="2.60.120.920:FF:000015">
    <property type="entry name" value="LOW QUALITY PROTEIN: probable E3 ubiquitin-protein ligase HERC1"/>
    <property type="match status" value="1"/>
</dbReference>
<name>A0AAD9V800_ACRCE</name>
<dbReference type="InterPro" id="IPR015943">
    <property type="entry name" value="WD40/YVTN_repeat-like_dom_sf"/>
</dbReference>
<protein>
    <submittedName>
        <fullName evidence="4">E3 ubiquitin-protein ligase HERC1</fullName>
    </submittedName>
</protein>
<feature type="domain" description="B30.2/SPRY" evidence="3">
    <location>
        <begin position="1240"/>
        <end position="1421"/>
    </location>
</feature>
<dbReference type="PROSITE" id="PS50188">
    <property type="entry name" value="B302_SPRY"/>
    <property type="match status" value="1"/>
</dbReference>
<dbReference type="SMART" id="SM00449">
    <property type="entry name" value="SPRY"/>
    <property type="match status" value="1"/>
</dbReference>
<dbReference type="SMART" id="SM00320">
    <property type="entry name" value="WD40"/>
    <property type="match status" value="4"/>
</dbReference>
<accession>A0AAD9V800</accession>
<dbReference type="InterPro" id="IPR035768">
    <property type="entry name" value="SPRY_HERC1"/>
</dbReference>
<dbReference type="SUPFAM" id="SSF49899">
    <property type="entry name" value="Concanavalin A-like lectins/glucanases"/>
    <property type="match status" value="1"/>
</dbReference>
<evidence type="ECO:0000256" key="2">
    <source>
        <dbReference type="SAM" id="MobiDB-lite"/>
    </source>
</evidence>
<dbReference type="InterPro" id="IPR050672">
    <property type="entry name" value="FBXO45-Fsn/SPSB_families"/>
</dbReference>
<feature type="region of interest" description="Disordered" evidence="2">
    <location>
        <begin position="1898"/>
        <end position="1922"/>
    </location>
</feature>
<dbReference type="SUPFAM" id="SSF46934">
    <property type="entry name" value="UBA-like"/>
    <property type="match status" value="1"/>
</dbReference>
<dbReference type="CDD" id="cd14401">
    <property type="entry name" value="UBA_HERC1"/>
    <property type="match status" value="1"/>
</dbReference>
<dbReference type="Gene3D" id="1.10.8.10">
    <property type="entry name" value="DNA helicase RuvA subunit, C-terminal domain"/>
    <property type="match status" value="1"/>
</dbReference>
<dbReference type="SUPFAM" id="SSF50978">
    <property type="entry name" value="WD40 repeat-like"/>
    <property type="match status" value="1"/>
</dbReference>
<dbReference type="InterPro" id="IPR036322">
    <property type="entry name" value="WD40_repeat_dom_sf"/>
</dbReference>
<feature type="region of interest" description="Disordered" evidence="2">
    <location>
        <begin position="1983"/>
        <end position="2012"/>
    </location>
</feature>
<dbReference type="Gene3D" id="2.60.120.920">
    <property type="match status" value="1"/>
</dbReference>
<dbReference type="InterPro" id="IPR001870">
    <property type="entry name" value="B30.2/SPRY"/>
</dbReference>
<dbReference type="InterPro" id="IPR003877">
    <property type="entry name" value="SPRY_dom"/>
</dbReference>
<dbReference type="GO" id="GO:0043161">
    <property type="term" value="P:proteasome-mediated ubiquitin-dependent protein catabolic process"/>
    <property type="evidence" value="ECO:0007669"/>
    <property type="project" value="TreeGrafter"/>
</dbReference>
<dbReference type="PANTHER" id="PTHR12245">
    <property type="entry name" value="SPRY DOMAIN CONTAINING SOCS BOX PROTEIN"/>
    <property type="match status" value="1"/>
</dbReference>
<dbReference type="PROSITE" id="PS50082">
    <property type="entry name" value="WD_REPEATS_2"/>
    <property type="match status" value="1"/>
</dbReference>
<dbReference type="InterPro" id="IPR013320">
    <property type="entry name" value="ConA-like_dom_sf"/>
</dbReference>
<feature type="compositionally biased region" description="Polar residues" evidence="2">
    <location>
        <begin position="680"/>
        <end position="692"/>
    </location>
</feature>
<feature type="repeat" description="WD" evidence="1">
    <location>
        <begin position="2502"/>
        <end position="2537"/>
    </location>
</feature>
<feature type="region of interest" description="Disordered" evidence="2">
    <location>
        <begin position="678"/>
        <end position="701"/>
    </location>
</feature>
<reference evidence="4" key="2">
    <citation type="journal article" date="2023" name="Science">
        <title>Genomic signatures of disease resistance in endangered staghorn corals.</title>
        <authorList>
            <person name="Vollmer S.V."/>
            <person name="Selwyn J.D."/>
            <person name="Despard B.A."/>
            <person name="Roesel C.L."/>
        </authorList>
    </citation>
    <scope>NUCLEOTIDE SEQUENCE</scope>
    <source>
        <strain evidence="4">K2</strain>
    </source>
</reference>
<feature type="region of interest" description="Disordered" evidence="2">
    <location>
        <begin position="1793"/>
        <end position="1876"/>
    </location>
</feature>
<evidence type="ECO:0000313" key="4">
    <source>
        <dbReference type="EMBL" id="KAK2564574.1"/>
    </source>
</evidence>
<evidence type="ECO:0000256" key="1">
    <source>
        <dbReference type="PROSITE-ProRule" id="PRU00221"/>
    </source>
</evidence>
<dbReference type="InterPro" id="IPR009060">
    <property type="entry name" value="UBA-like_sf"/>
</dbReference>
<keyword evidence="1" id="KW-0853">WD repeat</keyword>
<dbReference type="Pfam" id="PF00400">
    <property type="entry name" value="WD40"/>
    <property type="match status" value="1"/>
</dbReference>
<gene>
    <name evidence="4" type="ORF">P5673_012030</name>
</gene>
<dbReference type="GO" id="GO:0019005">
    <property type="term" value="C:SCF ubiquitin ligase complex"/>
    <property type="evidence" value="ECO:0007669"/>
    <property type="project" value="TreeGrafter"/>
</dbReference>
<sequence length="2756" mass="301453">MKESLAATVFCECRQFMLLCLELLTDHLSLASAAGASIGVLGQHAQSLRQLLFRLLDATVSDDLKEPIQICLDWILLQRRRLQQALLEASAVHDAYILKVLAAINDNVNSPRIYWDHLHMLIKGKNVQQHIILHIENSELMSDPNKVAKAFNLAFVNIAQNYRFSAAVNEALSVGASLLLPPLPEQMEVLHSLLPQDPEKWDSLTVGEEVFITMLESIDQPLEEAGRSNLNFTLSTESCLALNALRQHKQLSIILMSLQDDRHVATLLGFSCANRANEDLSESHAESGKNSSICKTTDTLLKTLLGNLSFQVEKAFADIESDFSEKNDVISSSKSMSQGNSHFPDTGVQCNVIPVELYKKATKEYELDQNDNACKVLQSHVLLLFPCAGEVMDQAHRLLTQFTGSVAHQIREKLQGVLYQSPAGSILSVVVHSLLIMPPDIIKPLLPSFLALLPSIEKLNQVLPAAALLEEQELEWPVKGTPSKIDPTALPLSKPADSWVWLVDLERALALLVGQTLGALLAGPPASHEEKDCEKWLNSPLLGNGLEERNPEREKAMVVSLSSLMNDSVPDKVDVRKYNLPIDTLLLLDLAHGPELDVVKVMWNKLQNHARQRDWDTSEVVNIPLLETVTRFTFACTLKHSGLLPAALKNLRSKEVVEVFRSTYSVRQQLISLKEEPAKMSTTTEPCTNEQFDSSDVEEESRFAPSQAQIPDCNGFSDHVFVDSCKAVLQRCIFLLLGVQTSFPVNQENLDFLQSLNKTPSNTSLSRDVGSGSQRPSNIAADTPSSSSLSSQDEDSSEGQPAEGHPPKVDSVTGVLRHMRLARGKTSSHFKVSKAHGKHSAMKMMAVNVVSFIAEGMQGSDAHMEGTHCQFSSSPPAVAAAMGNQHIRAQARLNALKQILALLHSGESSVSGVLADSFGSTLTLKNLMLSAQIQLLLGTLGPEVVQLSTQPNEREGFLLCHYRDDIKATTRKLQDDIQEAVHCLYQSLVAILRKTKDAECTKGACDRQRLLIIFALSNKYQPSDIALAISSQLHSVVFQMSQGGLLNIHTSHHKTKSLANSSQLPSVLKVASFRLLQLITVTTGMFADRLSDDTVQTVIDLLFAQLKSLMENTNELIHSMAIESTSEVSVSQMRCELSQDLKQTEAALCYFITFLRRVAVTKVAQNKLVSSSWIDLFMDIVSFTSNGEECTQFGLRTRVLTLHLLTFVLPACEDGPLIETITKQLFQNIGDYTWNVSNFPSLLHGECQKWVEGSVHQFPVNGVVFDVDKLQACSIDDGVTVVHSNARRGYGLADIGMKSGCYEWKFYIDKENRGNEGTCVGVARYPLQDDNHRSSTDMWLYRAYSGNLYHGGERSLTMCGFTQSDSITCVLDMDAKTLSFGKNGEEPRVAFEGIDASELYPCVLFYSTVFGEKVTIKDVLMKGAPKDLLPGDPVCAPVRTVLAESTVALLRSLSVHPLWRNHIANVVTTNLQEIKNLPQLSVSKQHELKEGNIQSRYGESSEVKIQESYDLILHNTVFSYHVWPALAVIGGIDSGLRMGGRCRDKLSSRHGTVLGVSKRGSKSVKVHDTLYSAIVPLEPARFDASLLAEIPYSSLRDLLVLSGLQPIESEKTFCEDSIGGNNTSVTDFSVKDKNVTASSEAALGRCFKRPTGRENDQVIGSELTDNEMSDFSRSFQDCVPKKKGGSDTIQPRSFHSLTTENSCQPDATKFIEPVLKMAALKSLSVLLGSNTLLRTLTADVYNENSLPDEDLSQQRLNCVRTLLKSMVSHTVVPSPFRRIVTLMDLERAQNVLTRQLPSRNSSKQSTISSKASSEVVSTPSQEGKDSPEDQNALCSPTYTPLENCSRSSSSDSMGPPPNQISGSDDVAPAPGEEHPPERRFSQILIDELSSELPAPTAIADAGTSAPEPPERLSSRPASPPTTLPKALREIAALSSLPGYAQPLLEMGFSRRHVIQAMMATGSRETANARRINMLATWLLEHPVSDDGDDEQSGGEVDSHNEEAGVPHTAASVQRLVTDDNRPARSVRAVRDDEIENVDMDLEDSDFEPGTDTELLGLFFPELASHSSHISPARCDICQTVVQNLSRHMRNCHPGCGGNCSRHGYRSDGVYTDGWFGGTCGTGYPYYLLCPECHSRHTAKAAEARTVAALKGSNVSVIDARMLLEAPDLLGPYEPYETNIEDDTCFGECAQLNNQDIEIDEVACLGLTECKPVPNPVEFAVNDPLGRRAINTNTTYVTDTTPLGPYSSERGMKPLGEQAAVITSTHHRMLALQRTAKAAQILLSREVVLKVLSVLCKGLSTGAISRGLEVIGLGDVKLLVNLMRLVASGRAHVQTSTLSDGLVPNSVSCTLKVLGQTVTSLINSQPSSAQLLLHLCVTDLMLSATGNRRKMSGTDNGDTSHSMSDHKALGIPSFTVTQTLVNLLAIKGGNCLSGGPGSLLLVNALSACCLSTWLSASHREWSMIELVKTLAGKTKGKMKDQTQGARISADLQGDIPCCSINRFKVHKNQVTSCVWNPSKQFLATSGMADVIHVWNLSSKSHNILQQTCAFLLSNHEGAEKKCTGEASTREALHHVCFNANGRLLAGAVNNVVNVWTVADGRCNLDIQPHHITCMTWPVSRGFLNCQVGIVDSLLVGRINGSLAVVEMIDRNSHTRLEVDHCSRHGVPVCQVAWYDDSNSFVAGFVDGVLCLATKHQENQIKIVEAHSGLITGLQFDPKGEAFASCAERECVKVNGSFFHTFLIPENRCHNRPLSNCA</sequence>
<dbReference type="InterPro" id="IPR001680">
    <property type="entry name" value="WD40_rpt"/>
</dbReference>
<dbReference type="PANTHER" id="PTHR12245:SF13">
    <property type="entry name" value="B30.2_SPRY DOMAIN-CONTAINING PROTEIN"/>
    <property type="match status" value="1"/>
</dbReference>
<dbReference type="InterPro" id="IPR043136">
    <property type="entry name" value="B30.2/SPRY_sf"/>
</dbReference>
<feature type="region of interest" description="Disordered" evidence="2">
    <location>
        <begin position="757"/>
        <end position="811"/>
    </location>
</feature>
<feature type="compositionally biased region" description="Polar residues" evidence="2">
    <location>
        <begin position="1832"/>
        <end position="1844"/>
    </location>
</feature>
<feature type="compositionally biased region" description="Low complexity" evidence="2">
    <location>
        <begin position="1798"/>
        <end position="1813"/>
    </location>
</feature>
<dbReference type="EMBL" id="JARQWQ010000022">
    <property type="protein sequence ID" value="KAK2564574.1"/>
    <property type="molecule type" value="Genomic_DNA"/>
</dbReference>